<reference evidence="2" key="1">
    <citation type="journal article" date="2014" name="Front. Microbiol.">
        <title>High frequency of phylogenetically diverse reductive dehalogenase-homologous genes in deep subseafloor sedimentary metagenomes.</title>
        <authorList>
            <person name="Kawai M."/>
            <person name="Futagami T."/>
            <person name="Toyoda A."/>
            <person name="Takaki Y."/>
            <person name="Nishi S."/>
            <person name="Hori S."/>
            <person name="Arai W."/>
            <person name="Tsubouchi T."/>
            <person name="Morono Y."/>
            <person name="Uchiyama I."/>
            <person name="Ito T."/>
            <person name="Fujiyama A."/>
            <person name="Inagaki F."/>
            <person name="Takami H."/>
        </authorList>
    </citation>
    <scope>NUCLEOTIDE SEQUENCE</scope>
    <source>
        <strain evidence="2">Expedition CK06-06</strain>
    </source>
</reference>
<sequence>EQIDFTSHDGKSNNPLLVESVQDLLNRIYKHIESEAIKRYKSNELWAVKAWTFENILQDSAAKEAAMTDDSLLDELVSPIGDWQKAEFDPLSNFKRKLTLSERKPGYIKECMRVATRVVSKYGKKQSYNEVELLEFLGEEHKRYKTSSYITRVRQLKSFLDSLPEDDRGRRPKLPINKIPAYPDEFTQPAFTPEEIDRLIYWAVLEARPDIVLRLAIATIYGTRVGELAQLSSKHINLDHEGSTILIPTEKKGRRVPQPIPTELIS</sequence>
<feature type="non-terminal residue" evidence="2">
    <location>
        <position position="1"/>
    </location>
</feature>
<dbReference type="GO" id="GO:0003677">
    <property type="term" value="F:DNA binding"/>
    <property type="evidence" value="ECO:0007669"/>
    <property type="project" value="InterPro"/>
</dbReference>
<comment type="caution">
    <text evidence="2">The sequence shown here is derived from an EMBL/GenBank/DDBJ whole genome shotgun (WGS) entry which is preliminary data.</text>
</comment>
<protein>
    <recommendedName>
        <fullName evidence="3">Tyr recombinase domain-containing protein</fullName>
    </recommendedName>
</protein>
<dbReference type="GO" id="GO:0015074">
    <property type="term" value="P:DNA integration"/>
    <property type="evidence" value="ECO:0007669"/>
    <property type="project" value="InterPro"/>
</dbReference>
<dbReference type="SUPFAM" id="SSF56349">
    <property type="entry name" value="DNA breaking-rejoining enzymes"/>
    <property type="match status" value="1"/>
</dbReference>
<dbReference type="Gene3D" id="1.10.443.10">
    <property type="entry name" value="Intergrase catalytic core"/>
    <property type="match status" value="1"/>
</dbReference>
<gene>
    <name evidence="2" type="ORF">S12H4_38241</name>
</gene>
<dbReference type="InterPro" id="IPR013762">
    <property type="entry name" value="Integrase-like_cat_sf"/>
</dbReference>
<feature type="non-terminal residue" evidence="2">
    <location>
        <position position="266"/>
    </location>
</feature>
<evidence type="ECO:0008006" key="3">
    <source>
        <dbReference type="Google" id="ProtNLM"/>
    </source>
</evidence>
<keyword evidence="1" id="KW-0233">DNA recombination</keyword>
<evidence type="ECO:0000313" key="2">
    <source>
        <dbReference type="EMBL" id="GAI90626.1"/>
    </source>
</evidence>
<dbReference type="AlphaFoldDB" id="X1TGY5"/>
<dbReference type="GO" id="GO:0006310">
    <property type="term" value="P:DNA recombination"/>
    <property type="evidence" value="ECO:0007669"/>
    <property type="project" value="UniProtKB-KW"/>
</dbReference>
<proteinExistence type="predicted"/>
<evidence type="ECO:0000256" key="1">
    <source>
        <dbReference type="ARBA" id="ARBA00023172"/>
    </source>
</evidence>
<dbReference type="InterPro" id="IPR011010">
    <property type="entry name" value="DNA_brk_join_enz"/>
</dbReference>
<name>X1TGY5_9ZZZZ</name>
<dbReference type="EMBL" id="BARW01022997">
    <property type="protein sequence ID" value="GAI90626.1"/>
    <property type="molecule type" value="Genomic_DNA"/>
</dbReference>
<organism evidence="2">
    <name type="scientific">marine sediment metagenome</name>
    <dbReference type="NCBI Taxonomy" id="412755"/>
    <lineage>
        <taxon>unclassified sequences</taxon>
        <taxon>metagenomes</taxon>
        <taxon>ecological metagenomes</taxon>
    </lineage>
</organism>
<accession>X1TGY5</accession>